<protein>
    <submittedName>
        <fullName evidence="1">Uncharacterized protein</fullName>
    </submittedName>
</protein>
<sequence length="69" mass="7085">MSLATTVATGGTAPGKSKLVQCRTADHKALAVLPRAPWPGSLEVSRGPGEGAGQVMFEGQFIACSLLFL</sequence>
<reference evidence="1 2" key="1">
    <citation type="journal article" date="2023" name="Access Microbiol">
        <title>The genome of a steinernematid-associated Pseudomonas piscis bacterium encodes the biosynthesis of insect toxins.</title>
        <authorList>
            <person name="Awori R.M."/>
            <person name="Hendre P."/>
            <person name="Amugune N.O."/>
        </authorList>
    </citation>
    <scope>NUCLEOTIDE SEQUENCE [LARGE SCALE GENOMIC DNA]</scope>
    <source>
        <strain evidence="1 2">75</strain>
    </source>
</reference>
<dbReference type="EMBL" id="CP133164">
    <property type="protein sequence ID" value="WMN15393.1"/>
    <property type="molecule type" value="Genomic_DNA"/>
</dbReference>
<accession>A0ABY9NBY8</accession>
<name>A0ABY9NBY8_9PSED</name>
<gene>
    <name evidence="1" type="ORF">QL104_18695</name>
</gene>
<proteinExistence type="predicted"/>
<dbReference type="Proteomes" id="UP001237292">
    <property type="component" value="Chromosome"/>
</dbReference>
<evidence type="ECO:0000313" key="1">
    <source>
        <dbReference type="EMBL" id="WMN15393.1"/>
    </source>
</evidence>
<evidence type="ECO:0000313" key="2">
    <source>
        <dbReference type="Proteomes" id="UP001237292"/>
    </source>
</evidence>
<organism evidence="1 2">
    <name type="scientific">Pseudomonas piscis</name>
    <dbReference type="NCBI Taxonomy" id="2614538"/>
    <lineage>
        <taxon>Bacteria</taxon>
        <taxon>Pseudomonadati</taxon>
        <taxon>Pseudomonadota</taxon>
        <taxon>Gammaproteobacteria</taxon>
        <taxon>Pseudomonadales</taxon>
        <taxon>Pseudomonadaceae</taxon>
        <taxon>Pseudomonas</taxon>
    </lineage>
</organism>
<dbReference type="RefSeq" id="WP_282877729.1">
    <property type="nucleotide sequence ID" value="NZ_CP133164.1"/>
</dbReference>
<keyword evidence="2" id="KW-1185">Reference proteome</keyword>